<protein>
    <submittedName>
        <fullName evidence="1">Uncharacterized protein</fullName>
    </submittedName>
</protein>
<evidence type="ECO:0000313" key="1">
    <source>
        <dbReference type="EMBL" id="MBB5154936.1"/>
    </source>
</evidence>
<organism evidence="1 2">
    <name type="scientific">Saccharopolyspora phatthalungensis</name>
    <dbReference type="NCBI Taxonomy" id="664693"/>
    <lineage>
        <taxon>Bacteria</taxon>
        <taxon>Bacillati</taxon>
        <taxon>Actinomycetota</taxon>
        <taxon>Actinomycetes</taxon>
        <taxon>Pseudonocardiales</taxon>
        <taxon>Pseudonocardiaceae</taxon>
        <taxon>Saccharopolyspora</taxon>
    </lineage>
</organism>
<accession>A0A840Q364</accession>
<gene>
    <name evidence="1" type="ORF">BJ970_002470</name>
</gene>
<proteinExistence type="predicted"/>
<comment type="caution">
    <text evidence="1">The sequence shown here is derived from an EMBL/GenBank/DDBJ whole genome shotgun (WGS) entry which is preliminary data.</text>
</comment>
<evidence type="ECO:0000313" key="2">
    <source>
        <dbReference type="Proteomes" id="UP000584374"/>
    </source>
</evidence>
<dbReference type="AlphaFoldDB" id="A0A840Q364"/>
<dbReference type="EMBL" id="JACHIW010000001">
    <property type="protein sequence ID" value="MBB5154936.1"/>
    <property type="molecule type" value="Genomic_DNA"/>
</dbReference>
<reference evidence="1 2" key="1">
    <citation type="submission" date="2020-08" db="EMBL/GenBank/DDBJ databases">
        <title>Sequencing the genomes of 1000 actinobacteria strains.</title>
        <authorList>
            <person name="Klenk H.-P."/>
        </authorList>
    </citation>
    <scope>NUCLEOTIDE SEQUENCE [LARGE SCALE GENOMIC DNA]</scope>
    <source>
        <strain evidence="1 2">DSM 45584</strain>
    </source>
</reference>
<keyword evidence="2" id="KW-1185">Reference proteome</keyword>
<sequence>MGGEPEKPPEQAAATAAAVARLHAEIEVGQCGPGQPIGQAARALAPRRIGQRDRNNEVTAERFAEAKSLVEACLLLVRDGVILAVGTTAHPRHVQALNLA</sequence>
<dbReference type="RefSeq" id="WP_184726365.1">
    <property type="nucleotide sequence ID" value="NZ_JACHIW010000001.1"/>
</dbReference>
<dbReference type="Proteomes" id="UP000584374">
    <property type="component" value="Unassembled WGS sequence"/>
</dbReference>
<name>A0A840Q364_9PSEU</name>